<organism evidence="7 8">
    <name type="scientific">Allacma fusca</name>
    <dbReference type="NCBI Taxonomy" id="39272"/>
    <lineage>
        <taxon>Eukaryota</taxon>
        <taxon>Metazoa</taxon>
        <taxon>Ecdysozoa</taxon>
        <taxon>Arthropoda</taxon>
        <taxon>Hexapoda</taxon>
        <taxon>Collembola</taxon>
        <taxon>Symphypleona</taxon>
        <taxon>Sminthuridae</taxon>
        <taxon>Allacma</taxon>
    </lineage>
</organism>
<dbReference type="GO" id="GO:0005634">
    <property type="term" value="C:nucleus"/>
    <property type="evidence" value="ECO:0007669"/>
    <property type="project" value="UniProtKB-SubCell"/>
</dbReference>
<evidence type="ECO:0000256" key="1">
    <source>
        <dbReference type="ARBA" id="ARBA00004123"/>
    </source>
</evidence>
<comment type="caution">
    <text evidence="7">The sequence shown here is derived from an EMBL/GenBank/DDBJ whole genome shotgun (WGS) entry which is preliminary data.</text>
</comment>
<gene>
    <name evidence="7" type="ORF">AFUS01_LOCUS15757</name>
</gene>
<dbReference type="PANTHER" id="PTHR46481">
    <property type="entry name" value="ZINC FINGER BED DOMAIN-CONTAINING PROTEIN 4"/>
    <property type="match status" value="1"/>
</dbReference>
<dbReference type="PANTHER" id="PTHR46481:SF10">
    <property type="entry name" value="ZINC FINGER BED DOMAIN-CONTAINING PROTEIN 39"/>
    <property type="match status" value="1"/>
</dbReference>
<keyword evidence="5" id="KW-0539">Nucleus</keyword>
<dbReference type="EMBL" id="CAJVCH010141127">
    <property type="protein sequence ID" value="CAG7726878.1"/>
    <property type="molecule type" value="Genomic_DNA"/>
</dbReference>
<proteinExistence type="predicted"/>
<sequence length="218" mass="25393">MITADWTYKEVLVDIDILDERHNGSYLAKSLVNVLENYSILDKVASSRADNASKCDTLVSEFERSLRAKTISITDVTYGDDLNSGNTEAETEDDHDSNTQYEYDSQDEEKIESDEVISDGSKLSIFSRLRMCISKIRKSLKMRQDFIHACQIEKIKLMWLLLDCPTRWNTSYLMLERVSRYRKPFQVVLRGCKQLNRLMFEVPKRIEIVPDDGFLVRR</sequence>
<evidence type="ECO:0000256" key="6">
    <source>
        <dbReference type="SAM" id="MobiDB-lite"/>
    </source>
</evidence>
<evidence type="ECO:0000256" key="5">
    <source>
        <dbReference type="ARBA" id="ARBA00023242"/>
    </source>
</evidence>
<dbReference type="AlphaFoldDB" id="A0A8J2JT56"/>
<protein>
    <submittedName>
        <fullName evidence="7">Uncharacterized protein</fullName>
    </submittedName>
</protein>
<keyword evidence="4" id="KW-0862">Zinc</keyword>
<evidence type="ECO:0000256" key="4">
    <source>
        <dbReference type="ARBA" id="ARBA00022833"/>
    </source>
</evidence>
<evidence type="ECO:0000313" key="7">
    <source>
        <dbReference type="EMBL" id="CAG7726878.1"/>
    </source>
</evidence>
<dbReference type="GO" id="GO:0008270">
    <property type="term" value="F:zinc ion binding"/>
    <property type="evidence" value="ECO:0007669"/>
    <property type="project" value="UniProtKB-KW"/>
</dbReference>
<dbReference type="OrthoDB" id="117690at2759"/>
<evidence type="ECO:0000256" key="3">
    <source>
        <dbReference type="ARBA" id="ARBA00022771"/>
    </source>
</evidence>
<comment type="subcellular location">
    <subcellularLocation>
        <location evidence="1">Nucleus</location>
    </subcellularLocation>
</comment>
<keyword evidence="3" id="KW-0863">Zinc-finger</keyword>
<accession>A0A8J2JT56</accession>
<dbReference type="Proteomes" id="UP000708208">
    <property type="component" value="Unassembled WGS sequence"/>
</dbReference>
<name>A0A8J2JT56_9HEXA</name>
<evidence type="ECO:0000256" key="2">
    <source>
        <dbReference type="ARBA" id="ARBA00022723"/>
    </source>
</evidence>
<keyword evidence="2" id="KW-0479">Metal-binding</keyword>
<feature type="region of interest" description="Disordered" evidence="6">
    <location>
        <begin position="82"/>
        <end position="110"/>
    </location>
</feature>
<keyword evidence="8" id="KW-1185">Reference proteome</keyword>
<evidence type="ECO:0000313" key="8">
    <source>
        <dbReference type="Proteomes" id="UP000708208"/>
    </source>
</evidence>
<reference evidence="7" key="1">
    <citation type="submission" date="2021-06" db="EMBL/GenBank/DDBJ databases">
        <authorList>
            <person name="Hodson N. C."/>
            <person name="Mongue J. A."/>
            <person name="Jaron S. K."/>
        </authorList>
    </citation>
    <scope>NUCLEOTIDE SEQUENCE</scope>
</reference>
<dbReference type="InterPro" id="IPR052035">
    <property type="entry name" value="ZnF_BED_domain_contain"/>
</dbReference>